<gene>
    <name evidence="1" type="ORF">F5147DRAFT_664675</name>
</gene>
<organism evidence="1 2">
    <name type="scientific">Suillus discolor</name>
    <dbReference type="NCBI Taxonomy" id="1912936"/>
    <lineage>
        <taxon>Eukaryota</taxon>
        <taxon>Fungi</taxon>
        <taxon>Dikarya</taxon>
        <taxon>Basidiomycota</taxon>
        <taxon>Agaricomycotina</taxon>
        <taxon>Agaricomycetes</taxon>
        <taxon>Agaricomycetidae</taxon>
        <taxon>Boletales</taxon>
        <taxon>Suillineae</taxon>
        <taxon>Suillaceae</taxon>
        <taxon>Suillus</taxon>
    </lineage>
</organism>
<dbReference type="GeneID" id="64697291"/>
<protein>
    <submittedName>
        <fullName evidence="1">Uncharacterized protein</fullName>
    </submittedName>
</protein>
<dbReference type="Proteomes" id="UP000823399">
    <property type="component" value="Unassembled WGS sequence"/>
</dbReference>
<evidence type="ECO:0000313" key="2">
    <source>
        <dbReference type="Proteomes" id="UP000823399"/>
    </source>
</evidence>
<proteinExistence type="predicted"/>
<evidence type="ECO:0000313" key="1">
    <source>
        <dbReference type="EMBL" id="KAG2119575.1"/>
    </source>
</evidence>
<dbReference type="RefSeq" id="XP_041299401.1">
    <property type="nucleotide sequence ID" value="XM_041435032.1"/>
</dbReference>
<dbReference type="OrthoDB" id="2677005at2759"/>
<sequence>MSSHDNEELIELHQDKHDVIPNGTALAVTVNEAAASAADREGDNNTERKISGFRDFVLSPELLKEVIDKGLDFEVPTVARAFLRRHGLGQSGHEH</sequence>
<reference evidence="1" key="1">
    <citation type="journal article" date="2020" name="New Phytol.">
        <title>Comparative genomics reveals dynamic genome evolution in host specialist ectomycorrhizal fungi.</title>
        <authorList>
            <person name="Lofgren L.A."/>
            <person name="Nguyen N.H."/>
            <person name="Vilgalys R."/>
            <person name="Ruytinx J."/>
            <person name="Liao H.L."/>
            <person name="Branco S."/>
            <person name="Kuo A."/>
            <person name="LaButti K."/>
            <person name="Lipzen A."/>
            <person name="Andreopoulos W."/>
            <person name="Pangilinan J."/>
            <person name="Riley R."/>
            <person name="Hundley H."/>
            <person name="Na H."/>
            <person name="Barry K."/>
            <person name="Grigoriev I.V."/>
            <person name="Stajich J.E."/>
            <person name="Kennedy P.G."/>
        </authorList>
    </citation>
    <scope>NUCLEOTIDE SEQUENCE</scope>
    <source>
        <strain evidence="1">FC423</strain>
    </source>
</reference>
<keyword evidence="2" id="KW-1185">Reference proteome</keyword>
<comment type="caution">
    <text evidence="1">The sequence shown here is derived from an EMBL/GenBank/DDBJ whole genome shotgun (WGS) entry which is preliminary data.</text>
</comment>
<accession>A0A9P7FJL9</accession>
<name>A0A9P7FJL9_9AGAM</name>
<dbReference type="EMBL" id="JABBWM010000002">
    <property type="protein sequence ID" value="KAG2119575.1"/>
    <property type="molecule type" value="Genomic_DNA"/>
</dbReference>
<dbReference type="AlphaFoldDB" id="A0A9P7FJL9"/>